<protein>
    <submittedName>
        <fullName evidence="1">Cation channel family protein</fullName>
    </submittedName>
</protein>
<evidence type="ECO:0000313" key="2">
    <source>
        <dbReference type="Proteomes" id="UP000009168"/>
    </source>
</evidence>
<dbReference type="RefSeq" id="XP_012650822.1">
    <property type="nucleotide sequence ID" value="XM_012795368.1"/>
</dbReference>
<dbReference type="AlphaFoldDB" id="W7XLP6"/>
<reference evidence="2" key="1">
    <citation type="journal article" date="2006" name="PLoS Biol.">
        <title>Macronuclear genome sequence of the ciliate Tetrahymena thermophila, a model eukaryote.</title>
        <authorList>
            <person name="Eisen J.A."/>
            <person name="Coyne R.S."/>
            <person name="Wu M."/>
            <person name="Wu D."/>
            <person name="Thiagarajan M."/>
            <person name="Wortman J.R."/>
            <person name="Badger J.H."/>
            <person name="Ren Q."/>
            <person name="Amedeo P."/>
            <person name="Jones K.M."/>
            <person name="Tallon L.J."/>
            <person name="Delcher A.L."/>
            <person name="Salzberg S.L."/>
            <person name="Silva J.C."/>
            <person name="Haas B.J."/>
            <person name="Majoros W.H."/>
            <person name="Farzad M."/>
            <person name="Carlton J.M."/>
            <person name="Smith R.K. Jr."/>
            <person name="Garg J."/>
            <person name="Pearlman R.E."/>
            <person name="Karrer K.M."/>
            <person name="Sun L."/>
            <person name="Manning G."/>
            <person name="Elde N.C."/>
            <person name="Turkewitz A.P."/>
            <person name="Asai D.J."/>
            <person name="Wilkes D.E."/>
            <person name="Wang Y."/>
            <person name="Cai H."/>
            <person name="Collins K."/>
            <person name="Stewart B.A."/>
            <person name="Lee S.R."/>
            <person name="Wilamowska K."/>
            <person name="Weinberg Z."/>
            <person name="Ruzzo W.L."/>
            <person name="Wloga D."/>
            <person name="Gaertig J."/>
            <person name="Frankel J."/>
            <person name="Tsao C.-C."/>
            <person name="Gorovsky M.A."/>
            <person name="Keeling P.J."/>
            <person name="Waller R.F."/>
            <person name="Patron N.J."/>
            <person name="Cherry J.M."/>
            <person name="Stover N.A."/>
            <person name="Krieger C.J."/>
            <person name="del Toro C."/>
            <person name="Ryder H.F."/>
            <person name="Williamson S.C."/>
            <person name="Barbeau R.A."/>
            <person name="Hamilton E.P."/>
            <person name="Orias E."/>
        </authorList>
    </citation>
    <scope>NUCLEOTIDE SEQUENCE [LARGE SCALE GENOMIC DNA]</scope>
    <source>
        <strain evidence="2">SB210</strain>
    </source>
</reference>
<dbReference type="GeneID" id="24437811"/>
<dbReference type="InParanoid" id="W7XLP6"/>
<dbReference type="Proteomes" id="UP000009168">
    <property type="component" value="Unassembled WGS sequence"/>
</dbReference>
<gene>
    <name evidence="1" type="ORF">TTHERM_000204169</name>
</gene>
<name>W7XLP6_TETTS</name>
<sequence length="278" mass="32965">MEEEDSLNGAPKRRQLFMDLDTKEIYHKKNLENTSQALITLNSQNCQIDDDYQIDNSQVERNNLEVKKINSSMCNISQKINEVNFKESSKGQQISSNVLTAPWISKFQNDTLLSSFEKIYGINIQQVSSNPDENISINNSQIQRKMTHYFVKEHRIDFKNNYDQDYLKEQKNFEELDLEEEDEVIRAKKLQRKQEFQEIWIRLGSVLFNVRKFFKVLKSQCSYFKYKILMESHNLHIIGDKAFFKKGDQDDIKKQNIINDEEEEDKNSLLFLLKHVSK</sequence>
<organism evidence="1 2">
    <name type="scientific">Tetrahymena thermophila (strain SB210)</name>
    <dbReference type="NCBI Taxonomy" id="312017"/>
    <lineage>
        <taxon>Eukaryota</taxon>
        <taxon>Sar</taxon>
        <taxon>Alveolata</taxon>
        <taxon>Ciliophora</taxon>
        <taxon>Intramacronucleata</taxon>
        <taxon>Oligohymenophorea</taxon>
        <taxon>Hymenostomatida</taxon>
        <taxon>Tetrahymenina</taxon>
        <taxon>Tetrahymenidae</taxon>
        <taxon>Tetrahymena</taxon>
    </lineage>
</organism>
<dbReference type="EMBL" id="GG662857">
    <property type="protein sequence ID" value="EWS76654.1"/>
    <property type="molecule type" value="Genomic_DNA"/>
</dbReference>
<proteinExistence type="predicted"/>
<dbReference type="KEGG" id="tet:TTHERM_000204169"/>
<evidence type="ECO:0000313" key="1">
    <source>
        <dbReference type="EMBL" id="EWS76654.1"/>
    </source>
</evidence>
<keyword evidence="2" id="KW-1185">Reference proteome</keyword>
<accession>W7XLP6</accession>